<reference evidence="15" key="2">
    <citation type="submission" date="2015-06" db="UniProtKB">
        <authorList>
            <consortium name="EnsemblMetazoa"/>
        </authorList>
    </citation>
    <scope>IDENTIFICATION</scope>
</reference>
<evidence type="ECO:0000256" key="1">
    <source>
        <dbReference type="ARBA" id="ARBA00004477"/>
    </source>
</evidence>
<comment type="catalytic activity">
    <reaction evidence="10">
        <text>Hydrolyzes the peptide bond -P2-(S-farnesyl or geranylgeranyl)C-P1'-P2'-P3'-COOH where P1' and P2' are amino acids with aliphatic sidechains and P3' is any C-terminal residue.</text>
        <dbReference type="EC" id="3.4.26.1"/>
    </reaction>
</comment>
<keyword evidence="8 13" id="KW-0472">Membrane</keyword>
<dbReference type="InterPro" id="IPR003675">
    <property type="entry name" value="Rce1/LyrA-like_dom"/>
</dbReference>
<feature type="transmembrane region" description="Helical" evidence="13">
    <location>
        <begin position="81"/>
        <end position="100"/>
    </location>
</feature>
<dbReference type="PANTHER" id="PTHR13046">
    <property type="entry name" value="PROTEASE U48 CAAX PRENYL PROTEASE RCE1"/>
    <property type="match status" value="1"/>
</dbReference>
<evidence type="ECO:0000256" key="11">
    <source>
        <dbReference type="ARBA" id="ARBA00049729"/>
    </source>
</evidence>
<keyword evidence="6" id="KW-0256">Endoplasmic reticulum</keyword>
<dbReference type="HOGENOM" id="CLU_1031818_0_0_1"/>
<evidence type="ECO:0000256" key="7">
    <source>
        <dbReference type="ARBA" id="ARBA00022989"/>
    </source>
</evidence>
<dbReference type="OrthoDB" id="271604at2759"/>
<dbReference type="AlphaFoldDB" id="T1KK80"/>
<feature type="transmembrane region" description="Helical" evidence="13">
    <location>
        <begin position="240"/>
        <end position="260"/>
    </location>
</feature>
<keyword evidence="3" id="KW-0645">Protease</keyword>
<evidence type="ECO:0000313" key="16">
    <source>
        <dbReference type="Proteomes" id="UP000015104"/>
    </source>
</evidence>
<keyword evidence="7 13" id="KW-1133">Transmembrane helix</keyword>
<evidence type="ECO:0000256" key="2">
    <source>
        <dbReference type="ARBA" id="ARBA00006897"/>
    </source>
</evidence>
<evidence type="ECO:0000256" key="13">
    <source>
        <dbReference type="SAM" id="Phobius"/>
    </source>
</evidence>
<evidence type="ECO:0000259" key="14">
    <source>
        <dbReference type="Pfam" id="PF02517"/>
    </source>
</evidence>
<evidence type="ECO:0000256" key="3">
    <source>
        <dbReference type="ARBA" id="ARBA00022670"/>
    </source>
</evidence>
<dbReference type="GO" id="GO:0004222">
    <property type="term" value="F:metalloendopeptidase activity"/>
    <property type="evidence" value="ECO:0007669"/>
    <property type="project" value="InterPro"/>
</dbReference>
<dbReference type="GO" id="GO:0071586">
    <property type="term" value="P:CAAX-box protein processing"/>
    <property type="evidence" value="ECO:0007669"/>
    <property type="project" value="InterPro"/>
</dbReference>
<evidence type="ECO:0000256" key="12">
    <source>
        <dbReference type="ARBA" id="ARBA00049763"/>
    </source>
</evidence>
<protein>
    <recommendedName>
        <fullName evidence="12">CAAX prenyl protease 2</fullName>
        <ecNumber evidence="11">3.4.26.1</ecNumber>
    </recommendedName>
    <alternativeName>
        <fullName evidence="9">Farnesylated proteins-converting enzyme 2</fullName>
    </alternativeName>
</protein>
<keyword evidence="16" id="KW-1185">Reference proteome</keyword>
<dbReference type="EC" id="3.4.26.1" evidence="11"/>
<dbReference type="STRING" id="32264.T1KK80"/>
<evidence type="ECO:0000313" key="15">
    <source>
        <dbReference type="EnsemblMetazoa" id="tetur13g02720.1"/>
    </source>
</evidence>
<evidence type="ECO:0000256" key="5">
    <source>
        <dbReference type="ARBA" id="ARBA00022801"/>
    </source>
</evidence>
<dbReference type="PANTHER" id="PTHR13046:SF0">
    <property type="entry name" value="CAAX PRENYL PROTEASE 2"/>
    <property type="match status" value="1"/>
</dbReference>
<gene>
    <name evidence="15" type="primary">107364876</name>
</gene>
<feature type="transmembrane region" description="Helical" evidence="13">
    <location>
        <begin position="186"/>
        <end position="208"/>
    </location>
</feature>
<dbReference type="EMBL" id="CAEY01000175">
    <property type="status" value="NOT_ANNOTATED_CDS"/>
    <property type="molecule type" value="Genomic_DNA"/>
</dbReference>
<evidence type="ECO:0000256" key="8">
    <source>
        <dbReference type="ARBA" id="ARBA00023136"/>
    </source>
</evidence>
<dbReference type="KEGG" id="tut:107364876"/>
<comment type="subcellular location">
    <subcellularLocation>
        <location evidence="1">Endoplasmic reticulum membrane</location>
        <topology evidence="1">Multi-pass membrane protein</topology>
    </subcellularLocation>
</comment>
<evidence type="ECO:0000256" key="9">
    <source>
        <dbReference type="ARBA" id="ARBA00032607"/>
    </source>
</evidence>
<feature type="domain" description="CAAX prenyl protease 2/Lysostaphin resistance protein A-like" evidence="14">
    <location>
        <begin position="121"/>
        <end position="226"/>
    </location>
</feature>
<evidence type="ECO:0000256" key="10">
    <source>
        <dbReference type="ARBA" id="ARBA00047280"/>
    </source>
</evidence>
<dbReference type="InterPro" id="IPR039731">
    <property type="entry name" value="Rce1"/>
</dbReference>
<name>T1KK80_TETUR</name>
<reference evidence="16" key="1">
    <citation type="submission" date="2011-08" db="EMBL/GenBank/DDBJ databases">
        <authorList>
            <person name="Rombauts S."/>
        </authorList>
    </citation>
    <scope>NUCLEOTIDE SEQUENCE</scope>
    <source>
        <strain evidence="16">London</strain>
    </source>
</reference>
<dbReference type="Proteomes" id="UP000015104">
    <property type="component" value="Unassembled WGS sequence"/>
</dbReference>
<organism evidence="15 16">
    <name type="scientific">Tetranychus urticae</name>
    <name type="common">Two-spotted spider mite</name>
    <dbReference type="NCBI Taxonomy" id="32264"/>
    <lineage>
        <taxon>Eukaryota</taxon>
        <taxon>Metazoa</taxon>
        <taxon>Ecdysozoa</taxon>
        <taxon>Arthropoda</taxon>
        <taxon>Chelicerata</taxon>
        <taxon>Arachnida</taxon>
        <taxon>Acari</taxon>
        <taxon>Acariformes</taxon>
        <taxon>Trombidiformes</taxon>
        <taxon>Prostigmata</taxon>
        <taxon>Eleutherengona</taxon>
        <taxon>Raphignathae</taxon>
        <taxon>Tetranychoidea</taxon>
        <taxon>Tetranychidae</taxon>
        <taxon>Tetranychus</taxon>
    </lineage>
</organism>
<dbReference type="GO" id="GO:0005789">
    <property type="term" value="C:endoplasmic reticulum membrane"/>
    <property type="evidence" value="ECO:0007669"/>
    <property type="project" value="UniProtKB-SubCell"/>
</dbReference>
<accession>T1KK80</accession>
<keyword evidence="4 13" id="KW-0812">Transmembrane</keyword>
<comment type="similarity">
    <text evidence="2">Belongs to the peptidase U48 family.</text>
</comment>
<keyword evidence="5" id="KW-0378">Hydrolase</keyword>
<evidence type="ECO:0000256" key="4">
    <source>
        <dbReference type="ARBA" id="ARBA00022692"/>
    </source>
</evidence>
<sequence length="261" mass="29599">MSCQLIAFLLACLISTLFVVFMYILAWSHHRETREGIILRSIGTFCAIVTSIIILLVSGYIDYDTIKPTFSLSPSYLFESIIIPVGLTLILFIGPIIDAYREGTLFALEIDEGWNADALPPFFTVLRAYLVGPFTEEYLYRFLMINVLIQCFTTSSSILISSGLFSISHINHYIERLITGSDTVDWLVLAVHLLQTFVFACYAGCIFIRAKSVLSLFLIHSFCNWMGAPRVDRIFADKRLTIWTFFGLISCITLTTIYMIN</sequence>
<dbReference type="EnsemblMetazoa" id="tetur13g02720.1">
    <property type="protein sequence ID" value="tetur13g02720.1"/>
    <property type="gene ID" value="tetur13g02720"/>
</dbReference>
<feature type="transmembrane region" description="Helical" evidence="13">
    <location>
        <begin position="143"/>
        <end position="166"/>
    </location>
</feature>
<feature type="transmembrane region" description="Helical" evidence="13">
    <location>
        <begin position="6"/>
        <end position="25"/>
    </location>
</feature>
<proteinExistence type="inferred from homology"/>
<dbReference type="Pfam" id="PF02517">
    <property type="entry name" value="Rce1-like"/>
    <property type="match status" value="1"/>
</dbReference>
<feature type="transmembrane region" description="Helical" evidence="13">
    <location>
        <begin position="37"/>
        <end position="61"/>
    </location>
</feature>
<dbReference type="eggNOG" id="KOG4130">
    <property type="taxonomic scope" value="Eukaryota"/>
</dbReference>
<evidence type="ECO:0000256" key="6">
    <source>
        <dbReference type="ARBA" id="ARBA00022824"/>
    </source>
</evidence>
<dbReference type="OMA" id="FPLICNT"/>